<dbReference type="InterPro" id="IPR000330">
    <property type="entry name" value="SNF2_N"/>
</dbReference>
<dbReference type="InterPro" id="IPR027417">
    <property type="entry name" value="P-loop_NTPase"/>
</dbReference>
<dbReference type="FunFam" id="3.40.50.10810:FF:000020">
    <property type="entry name" value="DNA repair and recombination protein RAD54B"/>
    <property type="match status" value="1"/>
</dbReference>
<dbReference type="VEuPathDB" id="VectorBase:RSAN_027070"/>
<dbReference type="Gene3D" id="3.40.50.300">
    <property type="entry name" value="P-loop containing nucleotide triphosphate hydrolases"/>
    <property type="match status" value="1"/>
</dbReference>
<dbReference type="PANTHER" id="PTHR45629">
    <property type="entry name" value="SNF2/RAD54 FAMILY MEMBER"/>
    <property type="match status" value="1"/>
</dbReference>
<reference evidence="2" key="1">
    <citation type="journal article" date="2020" name="Cell">
        <title>Large-Scale Comparative Analyses of Tick Genomes Elucidate Their Genetic Diversity and Vector Capacities.</title>
        <authorList>
            <consortium name="Tick Genome and Microbiome Consortium (TIGMIC)"/>
            <person name="Jia N."/>
            <person name="Wang J."/>
            <person name="Shi W."/>
            <person name="Du L."/>
            <person name="Sun Y."/>
            <person name="Zhan W."/>
            <person name="Jiang J.F."/>
            <person name="Wang Q."/>
            <person name="Zhang B."/>
            <person name="Ji P."/>
            <person name="Bell-Sakyi L."/>
            <person name="Cui X.M."/>
            <person name="Yuan T.T."/>
            <person name="Jiang B.G."/>
            <person name="Yang W.F."/>
            <person name="Lam T.T."/>
            <person name="Chang Q.C."/>
            <person name="Ding S.J."/>
            <person name="Wang X.J."/>
            <person name="Zhu J.G."/>
            <person name="Ruan X.D."/>
            <person name="Zhao L."/>
            <person name="Wei J.T."/>
            <person name="Ye R.Z."/>
            <person name="Que T.C."/>
            <person name="Du C.H."/>
            <person name="Zhou Y.H."/>
            <person name="Cheng J.X."/>
            <person name="Dai P.F."/>
            <person name="Guo W.B."/>
            <person name="Han X.H."/>
            <person name="Huang E.J."/>
            <person name="Li L.F."/>
            <person name="Wei W."/>
            <person name="Gao Y.C."/>
            <person name="Liu J.Z."/>
            <person name="Shao H.Z."/>
            <person name="Wang X."/>
            <person name="Wang C.C."/>
            <person name="Yang T.C."/>
            <person name="Huo Q.B."/>
            <person name="Li W."/>
            <person name="Chen H.Y."/>
            <person name="Chen S.E."/>
            <person name="Zhou L.G."/>
            <person name="Ni X.B."/>
            <person name="Tian J.H."/>
            <person name="Sheng Y."/>
            <person name="Liu T."/>
            <person name="Pan Y.S."/>
            <person name="Xia L.Y."/>
            <person name="Li J."/>
            <person name="Zhao F."/>
            <person name="Cao W.C."/>
        </authorList>
    </citation>
    <scope>NUCLEOTIDE SEQUENCE</scope>
    <source>
        <strain evidence="2">Rsan-2018</strain>
    </source>
</reference>
<evidence type="ECO:0000313" key="3">
    <source>
        <dbReference type="Proteomes" id="UP000821837"/>
    </source>
</evidence>
<dbReference type="SUPFAM" id="SSF52540">
    <property type="entry name" value="P-loop containing nucleoside triphosphate hydrolases"/>
    <property type="match status" value="2"/>
</dbReference>
<dbReference type="InterPro" id="IPR038718">
    <property type="entry name" value="SNF2-like_sf"/>
</dbReference>
<dbReference type="SMART" id="SM00487">
    <property type="entry name" value="DEXDc"/>
    <property type="match status" value="1"/>
</dbReference>
<dbReference type="EMBL" id="JABSTV010001250">
    <property type="protein sequence ID" value="KAH7957135.1"/>
    <property type="molecule type" value="Genomic_DNA"/>
</dbReference>
<dbReference type="GO" id="GO:0015616">
    <property type="term" value="F:DNA translocase activity"/>
    <property type="evidence" value="ECO:0007669"/>
    <property type="project" value="TreeGrafter"/>
</dbReference>
<dbReference type="GO" id="GO:0005524">
    <property type="term" value="F:ATP binding"/>
    <property type="evidence" value="ECO:0007669"/>
    <property type="project" value="InterPro"/>
</dbReference>
<dbReference type="Gene3D" id="1.20.120.850">
    <property type="entry name" value="SWI2/SNF2 ATPases, N-terminal domain"/>
    <property type="match status" value="1"/>
</dbReference>
<comment type="caution">
    <text evidence="2">The sequence shown here is derived from an EMBL/GenBank/DDBJ whole genome shotgun (WGS) entry which is preliminary data.</text>
</comment>
<organism evidence="2 3">
    <name type="scientific">Rhipicephalus sanguineus</name>
    <name type="common">Brown dog tick</name>
    <name type="synonym">Ixodes sanguineus</name>
    <dbReference type="NCBI Taxonomy" id="34632"/>
    <lineage>
        <taxon>Eukaryota</taxon>
        <taxon>Metazoa</taxon>
        <taxon>Ecdysozoa</taxon>
        <taxon>Arthropoda</taxon>
        <taxon>Chelicerata</taxon>
        <taxon>Arachnida</taxon>
        <taxon>Acari</taxon>
        <taxon>Parasitiformes</taxon>
        <taxon>Ixodida</taxon>
        <taxon>Ixodoidea</taxon>
        <taxon>Ixodidae</taxon>
        <taxon>Rhipicephalinae</taxon>
        <taxon>Rhipicephalus</taxon>
        <taxon>Rhipicephalus</taxon>
    </lineage>
</organism>
<protein>
    <recommendedName>
        <fullName evidence="1">Helicase ATP-binding domain-containing protein</fullName>
    </recommendedName>
</protein>
<evidence type="ECO:0000259" key="1">
    <source>
        <dbReference type="PROSITE" id="PS51192"/>
    </source>
</evidence>
<keyword evidence="3" id="KW-1185">Reference proteome</keyword>
<accession>A0A9D4PWK0</accession>
<dbReference type="AlphaFoldDB" id="A0A9D4PWK0"/>
<evidence type="ECO:0000313" key="2">
    <source>
        <dbReference type="EMBL" id="KAH7957135.1"/>
    </source>
</evidence>
<dbReference type="GO" id="GO:0000724">
    <property type="term" value="P:double-strand break repair via homologous recombination"/>
    <property type="evidence" value="ECO:0007669"/>
    <property type="project" value="TreeGrafter"/>
</dbReference>
<dbReference type="GO" id="GO:0005634">
    <property type="term" value="C:nucleus"/>
    <property type="evidence" value="ECO:0007669"/>
    <property type="project" value="TreeGrafter"/>
</dbReference>
<proteinExistence type="predicted"/>
<dbReference type="InterPro" id="IPR014001">
    <property type="entry name" value="Helicase_ATP-bd"/>
</dbReference>
<dbReference type="PANTHER" id="PTHR45629:SF7">
    <property type="entry name" value="DNA EXCISION REPAIR PROTEIN ERCC-6-RELATED"/>
    <property type="match status" value="1"/>
</dbReference>
<reference evidence="2" key="2">
    <citation type="submission" date="2021-09" db="EMBL/GenBank/DDBJ databases">
        <authorList>
            <person name="Jia N."/>
            <person name="Wang J."/>
            <person name="Shi W."/>
            <person name="Du L."/>
            <person name="Sun Y."/>
            <person name="Zhan W."/>
            <person name="Jiang J."/>
            <person name="Wang Q."/>
            <person name="Zhang B."/>
            <person name="Ji P."/>
            <person name="Sakyi L.B."/>
            <person name="Cui X."/>
            <person name="Yuan T."/>
            <person name="Jiang B."/>
            <person name="Yang W."/>
            <person name="Lam T.T.-Y."/>
            <person name="Chang Q."/>
            <person name="Ding S."/>
            <person name="Wang X."/>
            <person name="Zhu J."/>
            <person name="Ruan X."/>
            <person name="Zhao L."/>
            <person name="Wei J."/>
            <person name="Que T."/>
            <person name="Du C."/>
            <person name="Cheng J."/>
            <person name="Dai P."/>
            <person name="Han X."/>
            <person name="Huang E."/>
            <person name="Gao Y."/>
            <person name="Liu J."/>
            <person name="Shao H."/>
            <person name="Ye R."/>
            <person name="Li L."/>
            <person name="Wei W."/>
            <person name="Wang X."/>
            <person name="Wang C."/>
            <person name="Huo Q."/>
            <person name="Li W."/>
            <person name="Guo W."/>
            <person name="Chen H."/>
            <person name="Chen S."/>
            <person name="Zhou L."/>
            <person name="Zhou L."/>
            <person name="Ni X."/>
            <person name="Tian J."/>
            <person name="Zhou Y."/>
            <person name="Sheng Y."/>
            <person name="Liu T."/>
            <person name="Pan Y."/>
            <person name="Xia L."/>
            <person name="Li J."/>
            <person name="Zhao F."/>
            <person name="Cao W."/>
        </authorList>
    </citation>
    <scope>NUCLEOTIDE SEQUENCE</scope>
    <source>
        <strain evidence="2">Rsan-2018</strain>
        <tissue evidence="2">Larvae</tissue>
    </source>
</reference>
<name>A0A9D4PWK0_RHISA</name>
<feature type="domain" description="Helicase ATP-binding" evidence="1">
    <location>
        <begin position="68"/>
        <end position="193"/>
    </location>
</feature>
<gene>
    <name evidence="2" type="ORF">HPB52_015653</name>
</gene>
<dbReference type="GO" id="GO:0007131">
    <property type="term" value="P:reciprocal meiotic recombination"/>
    <property type="evidence" value="ECO:0007669"/>
    <property type="project" value="TreeGrafter"/>
</dbReference>
<dbReference type="Pfam" id="PF00176">
    <property type="entry name" value="SNF2-rel_dom"/>
    <property type="match status" value="1"/>
</dbReference>
<sequence>MWDNNKKNLPVTDVVVEDSLARCLRPHQREGVVFLYECIMQMRAFDGCGAILATLLRQGPYGGQPCLRKIIIVTPSSLVKNWVKEFKKWLQNRNLRVYHVDQNNKIDVFLNQPSTYPVLILSYEMYMRISNSLAGINFDLLICDEAHRLKNANIKTTESLHNLGTLRRILLTGTPVQNDLQEFFALVDFCNPGILGKSSSFRRIYEEPILRSQLPGATEEEKELGQARANELMQATSPFILRRTQDVIQSYLPGKVECVVFCRPQPLQLALYQNMLKTNMVRACLSSYLSTDANCHLACILALRKLCNHPLLVASQEFADKDDDAGLAALHAEARRVLPPEFNPMTMDLESGSGKLMVLAAMLHSLWTSLPRERIVLVSNFTKVT</sequence>
<dbReference type="InterPro" id="IPR050496">
    <property type="entry name" value="SNF2_RAD54_helicase_repair"/>
</dbReference>
<dbReference type="PROSITE" id="PS51192">
    <property type="entry name" value="HELICASE_ATP_BIND_1"/>
    <property type="match status" value="1"/>
</dbReference>
<dbReference type="Proteomes" id="UP000821837">
    <property type="component" value="Unassembled WGS sequence"/>
</dbReference>
<dbReference type="Gene3D" id="3.40.50.10810">
    <property type="entry name" value="Tandem AAA-ATPase domain"/>
    <property type="match status" value="1"/>
</dbReference>